<reference evidence="2" key="1">
    <citation type="submission" date="2015-09" db="EMBL/GenBank/DDBJ databases">
        <authorList>
            <person name="Rodrigo-Torres Lidia"/>
            <person name="Arahal R.David."/>
        </authorList>
    </citation>
    <scope>NUCLEOTIDE SEQUENCE [LARGE SCALE GENOMIC DNA]</scope>
    <source>
        <strain evidence="2">CECT 5114</strain>
    </source>
</reference>
<evidence type="ECO:0000313" key="1">
    <source>
        <dbReference type="EMBL" id="CUK24945.1"/>
    </source>
</evidence>
<gene>
    <name evidence="1" type="ORF">TA5114_00734</name>
</gene>
<dbReference type="EMBL" id="CYUE01000006">
    <property type="protein sequence ID" value="CUK24945.1"/>
    <property type="molecule type" value="Genomic_DNA"/>
</dbReference>
<proteinExistence type="predicted"/>
<dbReference type="SUPFAM" id="SSF51120">
    <property type="entry name" value="beta-Roll"/>
    <property type="match status" value="1"/>
</dbReference>
<evidence type="ECO:0008006" key="3">
    <source>
        <dbReference type="Google" id="ProtNLM"/>
    </source>
</evidence>
<evidence type="ECO:0000313" key="2">
    <source>
        <dbReference type="Proteomes" id="UP000051184"/>
    </source>
</evidence>
<dbReference type="STRING" id="1715691.TA5113_02381"/>
<organism evidence="1 2">
    <name type="scientific">Cognatishimia activa</name>
    <dbReference type="NCBI Taxonomy" id="1715691"/>
    <lineage>
        <taxon>Bacteria</taxon>
        <taxon>Pseudomonadati</taxon>
        <taxon>Pseudomonadota</taxon>
        <taxon>Alphaproteobacteria</taxon>
        <taxon>Rhodobacterales</taxon>
        <taxon>Paracoccaceae</taxon>
        <taxon>Cognatishimia</taxon>
    </lineage>
</organism>
<dbReference type="Pfam" id="PF00353">
    <property type="entry name" value="HemolysinCabind"/>
    <property type="match status" value="1"/>
</dbReference>
<sequence length="980" mass="109138">MLGQICNRILRAGVCRSKLRRWSGLIARRVVMPVVLSASVTHAVWAQEGMLGEKVYVFGNSLINHVSDSEKTTVPYWLGVLAKNNGQPFALDGQFGFLRNFHKELPPTANWGFSSVESAWTRSYRNFEDVGYDTFLLNSANFIQYQSADRPYDGDNPDGSSPLSATVALLAQIGQGKRVILYEGWAEMAPYLRSFPPNKRRLRRYHDYNIAEFHDWHVDFVAQVQAALPEQDVVLLPVARILSRAFQETGMEDIPVTDLYSDDAPHGTASLYFLASIPTYFALFGEMPNADQVPTDVHPLIGPNFDDFVRIIREEMPEQPEQKAQIHERVEPETTATTPAIEPLKTAKAQIGVPALGYGLNGIADWSTQMPFVDVMKSARQWVGHLPGQFGGWGEPELRDGGYLDENGWPKKIPDEVTKLETYMMTDFPEEAVQHAGVYRMTYEGQGEVAIVGRARALRYDEGEIWFRFAPGDGLLGLAISETDPEGTGDYIRNVAVVREDQIPLFEAGVVFNPEWLTAIQDARLLRFMDWMITNSSPVETWADRAQVGDYTYASKGVPLEVILDLVNQVGADPWINVPHMADDDYVRSFAEMVHDRLRPGLVAHVEYSNEVWNFITPQSHWAAAQAEALWGDNASGDAWMQFYGFRAAQVMQIIGDAFGGDMHRLKRVIATHTDWPGLEQGMLDAPMAVERGSQRPGDLFDAYAVTGYFGYPFDEDGMGEQVLAWIAESQEAGVGYQGAFAKMTAHLREHSLKELIETNWRYQADTAQKNGFDLMMYEGGTHVVGLGEWTNNQTITDFLLAYNYSPEMADIYRTLLAGWDAVGGQVFNAFVDVGRPSQWGSWGALRHLGDENPRADFLAAYNAAGPAWQDDRGADVFAQGVFAEGSAGSDKIQGSVYADVLMGLAGDDDFAPGIGKDHIHGGDGNDHVVLEGFLEDFRFSQKNARVIARSEKSEVHLYSVETIEFSQLPDVIIATSDLF</sequence>
<dbReference type="AlphaFoldDB" id="A0A0P1IN20"/>
<dbReference type="OrthoDB" id="7783360at2"/>
<dbReference type="InterPro" id="IPR011049">
    <property type="entry name" value="Serralysin-like_metalloprot_C"/>
</dbReference>
<keyword evidence="2" id="KW-1185">Reference proteome</keyword>
<dbReference type="RefSeq" id="WP_131726400.1">
    <property type="nucleotide sequence ID" value="NZ_CYTO01000024.1"/>
</dbReference>
<dbReference type="Gene3D" id="2.150.10.10">
    <property type="entry name" value="Serralysin-like metalloprotease, C-terminal"/>
    <property type="match status" value="1"/>
</dbReference>
<protein>
    <recommendedName>
        <fullName evidence="3">Type I secretion protein</fullName>
    </recommendedName>
</protein>
<dbReference type="InterPro" id="IPR001343">
    <property type="entry name" value="Hemolysn_Ca-bd"/>
</dbReference>
<accession>A0A0P1IN20</accession>
<dbReference type="Proteomes" id="UP000051184">
    <property type="component" value="Unassembled WGS sequence"/>
</dbReference>
<name>A0A0P1IN20_9RHOB</name>
<dbReference type="GO" id="GO:0005509">
    <property type="term" value="F:calcium ion binding"/>
    <property type="evidence" value="ECO:0007669"/>
    <property type="project" value="InterPro"/>
</dbReference>